<evidence type="ECO:0000313" key="2">
    <source>
        <dbReference type="Proteomes" id="UP000196531"/>
    </source>
</evidence>
<gene>
    <name evidence="1" type="ORF">A9Q84_17430</name>
</gene>
<sequence length="149" mass="16698">MKKTEENILLGNLILLSFRLNGLFMKVGDSITKPAGQSSARWQVMGSIYIEQSSVPQIARRVGITRQSVQRIADVLVLEKIAVFIENKLHKKSRLLKLTPKGIKAMESIQKEQMNWANKIGGEIGLSTLKKAIVELEKIELIVQPNADF</sequence>
<dbReference type="Proteomes" id="UP000196531">
    <property type="component" value="Unassembled WGS sequence"/>
</dbReference>
<organism evidence="1 2">
    <name type="scientific">Halobacteriovorax marinus</name>
    <dbReference type="NCBI Taxonomy" id="97084"/>
    <lineage>
        <taxon>Bacteria</taxon>
        <taxon>Pseudomonadati</taxon>
        <taxon>Bdellovibrionota</taxon>
        <taxon>Bacteriovoracia</taxon>
        <taxon>Bacteriovoracales</taxon>
        <taxon>Halobacteriovoraceae</taxon>
        <taxon>Halobacteriovorax</taxon>
    </lineage>
</organism>
<dbReference type="InterPro" id="IPR036390">
    <property type="entry name" value="WH_DNA-bd_sf"/>
</dbReference>
<evidence type="ECO:0000313" key="1">
    <source>
        <dbReference type="EMBL" id="OUR94233.1"/>
    </source>
</evidence>
<dbReference type="EMBL" id="MAAO01000011">
    <property type="protein sequence ID" value="OUR94233.1"/>
    <property type="molecule type" value="Genomic_DNA"/>
</dbReference>
<dbReference type="SUPFAM" id="SSF46785">
    <property type="entry name" value="Winged helix' DNA-binding domain"/>
    <property type="match status" value="1"/>
</dbReference>
<dbReference type="AlphaFoldDB" id="A0A1Y5F404"/>
<comment type="caution">
    <text evidence="1">The sequence shown here is derived from an EMBL/GenBank/DDBJ whole genome shotgun (WGS) entry which is preliminary data.</text>
</comment>
<proteinExistence type="predicted"/>
<protein>
    <submittedName>
        <fullName evidence="1">Uncharacterized protein</fullName>
    </submittedName>
</protein>
<accession>A0A1Y5F404</accession>
<dbReference type="InterPro" id="IPR036388">
    <property type="entry name" value="WH-like_DNA-bd_sf"/>
</dbReference>
<reference evidence="2" key="1">
    <citation type="journal article" date="2017" name="Proc. Natl. Acad. Sci. U.S.A.">
        <title>Simulation of Deepwater Horizon oil plume reveals substrate specialization within a complex community of hydrocarbon-degraders.</title>
        <authorList>
            <person name="Hu P."/>
            <person name="Dubinsky E.A."/>
            <person name="Probst A.J."/>
            <person name="Wang J."/>
            <person name="Sieber C.M.K."/>
            <person name="Tom L.M."/>
            <person name="Gardinali P."/>
            <person name="Banfield J.F."/>
            <person name="Atlas R.M."/>
            <person name="Andersen G.L."/>
        </authorList>
    </citation>
    <scope>NUCLEOTIDE SEQUENCE [LARGE SCALE GENOMIC DNA]</scope>
</reference>
<dbReference type="Gene3D" id="1.10.10.10">
    <property type="entry name" value="Winged helix-like DNA-binding domain superfamily/Winged helix DNA-binding domain"/>
    <property type="match status" value="1"/>
</dbReference>
<name>A0A1Y5F404_9BACT</name>